<dbReference type="PIRSF" id="PIRSF006392">
    <property type="entry name" value="IPGAM_arch"/>
    <property type="match status" value="1"/>
</dbReference>
<dbReference type="InterPro" id="IPR017850">
    <property type="entry name" value="Alkaline_phosphatase_core_sf"/>
</dbReference>
<comment type="function">
    <text evidence="2">Catalyzes the interconversion of 2-phosphoglycerate and 3-phosphoglycerate.</text>
</comment>
<gene>
    <name evidence="7" type="primary">apgM</name>
    <name evidence="7" type="ORF">ENW00_08575</name>
</gene>
<reference evidence="7" key="1">
    <citation type="journal article" date="2020" name="mSystems">
        <title>Genome- and Community-Level Interaction Insights into Carbon Utilization and Element Cycling Functions of Hydrothermarchaeota in Hydrothermal Sediment.</title>
        <authorList>
            <person name="Zhou Z."/>
            <person name="Liu Y."/>
            <person name="Xu W."/>
            <person name="Pan J."/>
            <person name="Luo Z.H."/>
            <person name="Li M."/>
        </authorList>
    </citation>
    <scope>NUCLEOTIDE SEQUENCE [LARGE SCALE GENOMIC DNA]</scope>
    <source>
        <strain evidence="7">SpSt-81</strain>
    </source>
</reference>
<sequence length="419" mass="45689">MKKILYIVLDGLGGTPDPKLNGKTELEVAKTPNMDALAKKAKLGLMDPIGPGIAPESDAAVLSILSYDVDKYYTGRGPLEAHGADIEVRDGDLAWRANFATVNEETLEILDRRAGRNLSTEEAKALAEEVNQKVKLDGADFIFKATVGHRGVLVIRKKDGKLSANVENIDPGYKRHGPYSIAIANPSKEVQKCVPLDDSEEAKESARLTNEFVMKAFEVLKNSEINKKRKEEGKKPANIILLRDAGDSLPKVPTLQSLYGLNFGSIVEMPVERGIALLTGMKEVPIEDSTDYKLWADKVLYALEHYDGVYAHLKGPDVPGHDGLYDKKIESIEKIDSVFFENLIPKLDLSNVVIAVTADHATPCSLKSHSEDPVPLMVITSGITPDGLDYFGESACAKGSIGRIKGTELMPLLVKIAKE</sequence>
<dbReference type="AlphaFoldDB" id="A0A7C3RJB3"/>
<comment type="similarity">
    <text evidence="4">Belongs to the BPG-independent phosphoglycerate mutase family. A-PGAM subfamily.</text>
</comment>
<accession>A0A7C3RJB3</accession>
<evidence type="ECO:0000256" key="4">
    <source>
        <dbReference type="ARBA" id="ARBA00005524"/>
    </source>
</evidence>
<dbReference type="GO" id="GO:0046872">
    <property type="term" value="F:metal ion binding"/>
    <property type="evidence" value="ECO:0007669"/>
    <property type="project" value="InterPro"/>
</dbReference>
<dbReference type="EC" id="5.4.2.12" evidence="7"/>
<dbReference type="Pfam" id="PF10143">
    <property type="entry name" value="PhosphMutase"/>
    <property type="match status" value="1"/>
</dbReference>
<dbReference type="NCBIfam" id="TIGR00306">
    <property type="entry name" value="apgM"/>
    <property type="match status" value="1"/>
</dbReference>
<evidence type="ECO:0000256" key="2">
    <source>
        <dbReference type="ARBA" id="ARBA00002315"/>
    </source>
</evidence>
<evidence type="ECO:0000256" key="1">
    <source>
        <dbReference type="ARBA" id="ARBA00000370"/>
    </source>
</evidence>
<proteinExistence type="inferred from homology"/>
<dbReference type="PANTHER" id="PTHR31209">
    <property type="entry name" value="COFACTOR-INDEPENDENT PHOSPHOGLYCERATE MUTASE"/>
    <property type="match status" value="1"/>
</dbReference>
<dbReference type="InterPro" id="IPR004456">
    <property type="entry name" value="Pglycerate_mutase_ApgM"/>
</dbReference>
<dbReference type="GO" id="GO:0006096">
    <property type="term" value="P:glycolytic process"/>
    <property type="evidence" value="ECO:0007669"/>
    <property type="project" value="UniProtKB-KW"/>
</dbReference>
<dbReference type="PANTHER" id="PTHR31209:SF0">
    <property type="entry name" value="METALLOENZYME DOMAIN-CONTAINING PROTEIN"/>
    <property type="match status" value="1"/>
</dbReference>
<dbReference type="InterPro" id="IPR042253">
    <property type="entry name" value="Pglycerate_mutase_ApgM_sf"/>
</dbReference>
<name>A0A7C3RJB3_DICTH</name>
<dbReference type="Gene3D" id="3.30.70.2130">
    <property type="entry name" value="Metalloenzyme domain"/>
    <property type="match status" value="1"/>
</dbReference>
<dbReference type="Gene3D" id="3.40.720.10">
    <property type="entry name" value="Alkaline Phosphatase, subunit A"/>
    <property type="match status" value="1"/>
</dbReference>
<comment type="catalytic activity">
    <reaction evidence="1">
        <text>(2R)-2-phosphoglycerate = (2R)-3-phosphoglycerate</text>
        <dbReference type="Rhea" id="RHEA:15901"/>
        <dbReference type="ChEBI" id="CHEBI:58272"/>
        <dbReference type="ChEBI" id="CHEBI:58289"/>
        <dbReference type="EC" id="5.4.2.12"/>
    </reaction>
</comment>
<evidence type="ECO:0000313" key="7">
    <source>
        <dbReference type="EMBL" id="HFX14178.1"/>
    </source>
</evidence>
<dbReference type="InterPro" id="IPR006124">
    <property type="entry name" value="Metalloenzyme"/>
</dbReference>
<evidence type="ECO:0000259" key="6">
    <source>
        <dbReference type="Pfam" id="PF01676"/>
    </source>
</evidence>
<dbReference type="CDD" id="cd16011">
    <property type="entry name" value="iPGM_like"/>
    <property type="match status" value="1"/>
</dbReference>
<dbReference type="SUPFAM" id="SSF53649">
    <property type="entry name" value="Alkaline phosphatase-like"/>
    <property type="match status" value="1"/>
</dbReference>
<feature type="domain" description="Metalloenzyme" evidence="6">
    <location>
        <begin position="2"/>
        <end position="415"/>
    </location>
</feature>
<dbReference type="EMBL" id="DTIN01000039">
    <property type="protein sequence ID" value="HFX14178.1"/>
    <property type="molecule type" value="Genomic_DNA"/>
</dbReference>
<evidence type="ECO:0000256" key="3">
    <source>
        <dbReference type="ARBA" id="ARBA00004921"/>
    </source>
</evidence>
<dbReference type="Pfam" id="PF01676">
    <property type="entry name" value="Metalloenzyme"/>
    <property type="match status" value="1"/>
</dbReference>
<dbReference type="GO" id="GO:0004619">
    <property type="term" value="F:phosphoglycerate mutase activity"/>
    <property type="evidence" value="ECO:0007669"/>
    <property type="project" value="UniProtKB-EC"/>
</dbReference>
<keyword evidence="7" id="KW-0413">Isomerase</keyword>
<evidence type="ECO:0000256" key="5">
    <source>
        <dbReference type="ARBA" id="ARBA00023152"/>
    </source>
</evidence>
<organism evidence="7">
    <name type="scientific">Dictyoglomus thermophilum</name>
    <dbReference type="NCBI Taxonomy" id="14"/>
    <lineage>
        <taxon>Bacteria</taxon>
        <taxon>Pseudomonadati</taxon>
        <taxon>Dictyoglomota</taxon>
        <taxon>Dictyoglomia</taxon>
        <taxon>Dictyoglomales</taxon>
        <taxon>Dictyoglomaceae</taxon>
        <taxon>Dictyoglomus</taxon>
    </lineage>
</organism>
<protein>
    <submittedName>
        <fullName evidence="7">2,3-bisphosphoglycerate-independent phosphoglycerate mutase</fullName>
        <ecNumber evidence="7">5.4.2.12</ecNumber>
    </submittedName>
</protein>
<comment type="caution">
    <text evidence="7">The sequence shown here is derived from an EMBL/GenBank/DDBJ whole genome shotgun (WGS) entry which is preliminary data.</text>
</comment>
<comment type="pathway">
    <text evidence="3">Carbohydrate degradation.</text>
</comment>
<keyword evidence="5" id="KW-0324">Glycolysis</keyword>